<dbReference type="EMBL" id="BJVI01000021">
    <property type="protein sequence ID" value="GEL18473.1"/>
    <property type="molecule type" value="Genomic_DNA"/>
</dbReference>
<evidence type="ECO:0000313" key="2">
    <source>
        <dbReference type="Proteomes" id="UP000321328"/>
    </source>
</evidence>
<gene>
    <name evidence="1" type="ORF">PA7_23100</name>
</gene>
<proteinExistence type="predicted"/>
<accession>A0A511D1S1</accession>
<dbReference type="STRING" id="1123024.GCA_000423625_00236"/>
<dbReference type="AlphaFoldDB" id="A0A511D1S1"/>
<organism evidence="1 2">
    <name type="scientific">Pseudonocardia asaccharolytica DSM 44247 = NBRC 16224</name>
    <dbReference type="NCBI Taxonomy" id="1123024"/>
    <lineage>
        <taxon>Bacteria</taxon>
        <taxon>Bacillati</taxon>
        <taxon>Actinomycetota</taxon>
        <taxon>Actinomycetes</taxon>
        <taxon>Pseudonocardiales</taxon>
        <taxon>Pseudonocardiaceae</taxon>
        <taxon>Pseudonocardia</taxon>
    </lineage>
</organism>
<evidence type="ECO:0008006" key="3">
    <source>
        <dbReference type="Google" id="ProtNLM"/>
    </source>
</evidence>
<dbReference type="GO" id="GO:0016705">
    <property type="term" value="F:oxidoreductase activity, acting on paired donors, with incorporation or reduction of molecular oxygen"/>
    <property type="evidence" value="ECO:0007669"/>
    <property type="project" value="InterPro"/>
</dbReference>
<comment type="caution">
    <text evidence="1">The sequence shown here is derived from an EMBL/GenBank/DDBJ whole genome shotgun (WGS) entry which is preliminary data.</text>
</comment>
<dbReference type="Proteomes" id="UP000321328">
    <property type="component" value="Unassembled WGS sequence"/>
</dbReference>
<dbReference type="Gene3D" id="3.20.20.30">
    <property type="entry name" value="Luciferase-like domain"/>
    <property type="match status" value="1"/>
</dbReference>
<reference evidence="1 2" key="1">
    <citation type="submission" date="2019-07" db="EMBL/GenBank/DDBJ databases">
        <title>Whole genome shotgun sequence of Pseudonocardia asaccharolytica NBRC 16224.</title>
        <authorList>
            <person name="Hosoyama A."/>
            <person name="Uohara A."/>
            <person name="Ohji S."/>
            <person name="Ichikawa N."/>
        </authorList>
    </citation>
    <scope>NUCLEOTIDE SEQUENCE [LARGE SCALE GENOMIC DNA]</scope>
    <source>
        <strain evidence="1 2">NBRC 16224</strain>
    </source>
</reference>
<keyword evidence="2" id="KW-1185">Reference proteome</keyword>
<dbReference type="SUPFAM" id="SSF51679">
    <property type="entry name" value="Bacterial luciferase-like"/>
    <property type="match status" value="1"/>
</dbReference>
<name>A0A511D1S1_9PSEU</name>
<dbReference type="InterPro" id="IPR036661">
    <property type="entry name" value="Luciferase-like_sf"/>
</dbReference>
<sequence length="114" mass="12589">MAFSSIDTVADQFARVDAACKEIGRDPAELVRSIAQTVCVGRDDAEVARRALAIDRDVADLRANGLAGTPAEVVEWLGTWRERTGADRVYLQLLDLDDIDQIELIASEMFPQLR</sequence>
<evidence type="ECO:0000313" key="1">
    <source>
        <dbReference type="EMBL" id="GEL18473.1"/>
    </source>
</evidence>
<protein>
    <recommendedName>
        <fullName evidence="3">Luciferase-like domain-containing protein</fullName>
    </recommendedName>
</protein>